<evidence type="ECO:0000256" key="2">
    <source>
        <dbReference type="ARBA" id="ARBA00022692"/>
    </source>
</evidence>
<evidence type="ECO:0000256" key="6">
    <source>
        <dbReference type="SAM" id="Phobius"/>
    </source>
</evidence>
<dbReference type="Proteomes" id="UP000248340">
    <property type="component" value="Unassembled WGS sequence"/>
</dbReference>
<evidence type="ECO:0000256" key="1">
    <source>
        <dbReference type="ARBA" id="ARBA00004141"/>
    </source>
</evidence>
<organism evidence="7 8">
    <name type="scientific">Aspergillus uvarum CBS 121591</name>
    <dbReference type="NCBI Taxonomy" id="1448315"/>
    <lineage>
        <taxon>Eukaryota</taxon>
        <taxon>Fungi</taxon>
        <taxon>Dikarya</taxon>
        <taxon>Ascomycota</taxon>
        <taxon>Pezizomycotina</taxon>
        <taxon>Eurotiomycetes</taxon>
        <taxon>Eurotiomycetidae</taxon>
        <taxon>Eurotiales</taxon>
        <taxon>Aspergillaceae</taxon>
        <taxon>Aspergillus</taxon>
        <taxon>Aspergillus subgen. Circumdati</taxon>
    </lineage>
</organism>
<feature type="transmembrane region" description="Helical" evidence="6">
    <location>
        <begin position="88"/>
        <end position="110"/>
    </location>
</feature>
<reference evidence="7 8" key="1">
    <citation type="submission" date="2016-12" db="EMBL/GenBank/DDBJ databases">
        <title>The genomes of Aspergillus section Nigri reveals drivers in fungal speciation.</title>
        <authorList>
            <consortium name="DOE Joint Genome Institute"/>
            <person name="Vesth T.C."/>
            <person name="Nybo J."/>
            <person name="Theobald S."/>
            <person name="Brandl J."/>
            <person name="Frisvad J.C."/>
            <person name="Nielsen K.F."/>
            <person name="Lyhne E.K."/>
            <person name="Kogle M.E."/>
            <person name="Kuo A."/>
            <person name="Riley R."/>
            <person name="Clum A."/>
            <person name="Nolan M."/>
            <person name="Lipzen A."/>
            <person name="Salamov A."/>
            <person name="Henrissat B."/>
            <person name="Wiebenga A."/>
            <person name="De Vries R.P."/>
            <person name="Grigoriev I.V."/>
            <person name="Mortensen U.H."/>
            <person name="Andersen M.R."/>
            <person name="Baker S.E."/>
        </authorList>
    </citation>
    <scope>NUCLEOTIDE SEQUENCE [LARGE SCALE GENOMIC DNA]</scope>
    <source>
        <strain evidence="7 8">CBS 121591</strain>
    </source>
</reference>
<dbReference type="SUPFAM" id="SSF144091">
    <property type="entry name" value="Rhomboid-like"/>
    <property type="match status" value="1"/>
</dbReference>
<dbReference type="EMBL" id="KZ821684">
    <property type="protein sequence ID" value="PYH84360.1"/>
    <property type="molecule type" value="Genomic_DNA"/>
</dbReference>
<keyword evidence="4 6" id="KW-0472">Membrane</keyword>
<name>A0A319CIU0_9EURO</name>
<keyword evidence="3 6" id="KW-1133">Transmembrane helix</keyword>
<evidence type="ECO:0000256" key="5">
    <source>
        <dbReference type="SAM" id="MobiDB-lite"/>
    </source>
</evidence>
<evidence type="ECO:0000256" key="4">
    <source>
        <dbReference type="ARBA" id="ARBA00023136"/>
    </source>
</evidence>
<dbReference type="STRING" id="1448315.A0A319CIU0"/>
<dbReference type="GeneID" id="37140607"/>
<dbReference type="AlphaFoldDB" id="A0A319CIU0"/>
<protein>
    <recommendedName>
        <fullName evidence="9">UBA domain-containing protein Ucp14</fullName>
    </recommendedName>
</protein>
<evidence type="ECO:0000313" key="8">
    <source>
        <dbReference type="Proteomes" id="UP000248340"/>
    </source>
</evidence>
<dbReference type="VEuPathDB" id="FungiDB:BO82DRAFT_381533"/>
<keyword evidence="2 6" id="KW-0812">Transmembrane</keyword>
<keyword evidence="8" id="KW-1185">Reference proteome</keyword>
<dbReference type="InterPro" id="IPR035952">
    <property type="entry name" value="Rhomboid-like_sf"/>
</dbReference>
<accession>A0A319CIU0</accession>
<gene>
    <name evidence="7" type="ORF">BO82DRAFT_381533</name>
</gene>
<feature type="region of interest" description="Disordered" evidence="5">
    <location>
        <begin position="152"/>
        <end position="171"/>
    </location>
</feature>
<feature type="compositionally biased region" description="Gly residues" evidence="5">
    <location>
        <begin position="250"/>
        <end position="260"/>
    </location>
</feature>
<feature type="region of interest" description="Disordered" evidence="5">
    <location>
        <begin position="243"/>
        <end position="266"/>
    </location>
</feature>
<feature type="transmembrane region" description="Helical" evidence="6">
    <location>
        <begin position="52"/>
        <end position="76"/>
    </location>
</feature>
<evidence type="ECO:0000256" key="3">
    <source>
        <dbReference type="ARBA" id="ARBA00022989"/>
    </source>
</evidence>
<feature type="transmembrane region" description="Helical" evidence="6">
    <location>
        <begin position="15"/>
        <end position="31"/>
    </location>
</feature>
<evidence type="ECO:0008006" key="9">
    <source>
        <dbReference type="Google" id="ProtNLM"/>
    </source>
</evidence>
<evidence type="ECO:0000313" key="7">
    <source>
        <dbReference type="EMBL" id="PYH84360.1"/>
    </source>
</evidence>
<dbReference type="GO" id="GO:0016020">
    <property type="term" value="C:membrane"/>
    <property type="evidence" value="ECO:0007669"/>
    <property type="project" value="UniProtKB-SubCell"/>
</dbReference>
<dbReference type="RefSeq" id="XP_025494560.1">
    <property type="nucleotide sequence ID" value="XM_025637865.1"/>
</dbReference>
<proteinExistence type="predicted"/>
<comment type="subcellular location">
    <subcellularLocation>
        <location evidence="1">Membrane</location>
        <topology evidence="1">Multi-pass membrane protein</topology>
    </subcellularLocation>
</comment>
<sequence length="311" mass="33019">MLTSGLTNAPISKGLLIYTIAASVALAILDIKHLATLQITPHLWPYGQYWRLAAWQVAGFGNSTEALFAAMLAYHLRVVERAWGTRKMATFLLTTLPYTTLLPPLLLLILRPLTLAKLNALPSGPTATLFALLAQYHASIPQTVRYCLSTATPTPTTAPPPASATAPTEQTTNKANLAITLSDKSTTYLVAAQLAASQFPNLLLPAVVGWGVGLAWRTEALPLFFVPGGYRWRVPGWVVGQADRNSSSSGGAGGREGTAGSGSERYEELRRRLEGEVVAASGSSGAGGAAAGSGVMYYGMRDWEGWICDSL</sequence>
<dbReference type="OrthoDB" id="272778at2759"/>